<dbReference type="CDD" id="cd01399">
    <property type="entry name" value="GlcN6P_deaminase"/>
    <property type="match status" value="1"/>
</dbReference>
<dbReference type="GO" id="GO:0006043">
    <property type="term" value="P:glucosamine catabolic process"/>
    <property type="evidence" value="ECO:0007669"/>
    <property type="project" value="TreeGrafter"/>
</dbReference>
<dbReference type="GO" id="GO:0004342">
    <property type="term" value="F:glucosamine-6-phosphate deaminase activity"/>
    <property type="evidence" value="ECO:0007669"/>
    <property type="project" value="UniProtKB-EC"/>
</dbReference>
<dbReference type="GO" id="GO:0005737">
    <property type="term" value="C:cytoplasm"/>
    <property type="evidence" value="ECO:0007669"/>
    <property type="project" value="TreeGrafter"/>
</dbReference>
<dbReference type="PANTHER" id="PTHR11280">
    <property type="entry name" value="GLUCOSAMINE-6-PHOSPHATE ISOMERASE"/>
    <property type="match status" value="1"/>
</dbReference>
<proteinExistence type="predicted"/>
<dbReference type="KEGG" id="str:Sterm_3872"/>
<evidence type="ECO:0000313" key="4">
    <source>
        <dbReference type="Proteomes" id="UP000000845"/>
    </source>
</evidence>
<gene>
    <name evidence="3" type="ordered locus">Sterm_3872</name>
</gene>
<dbReference type="RefSeq" id="WP_012863285.1">
    <property type="nucleotide sequence ID" value="NC_013517.1"/>
</dbReference>
<dbReference type="GO" id="GO:0042802">
    <property type="term" value="F:identical protein binding"/>
    <property type="evidence" value="ECO:0007669"/>
    <property type="project" value="TreeGrafter"/>
</dbReference>
<dbReference type="Proteomes" id="UP000000845">
    <property type="component" value="Chromosome"/>
</dbReference>
<dbReference type="GO" id="GO:0006046">
    <property type="term" value="P:N-acetylglucosamine catabolic process"/>
    <property type="evidence" value="ECO:0007669"/>
    <property type="project" value="TreeGrafter"/>
</dbReference>
<dbReference type="Pfam" id="PF01182">
    <property type="entry name" value="Glucosamine_iso"/>
    <property type="match status" value="1"/>
</dbReference>
<dbReference type="SUPFAM" id="SSF100950">
    <property type="entry name" value="NagB/RpiA/CoA transferase-like"/>
    <property type="match status" value="1"/>
</dbReference>
<evidence type="ECO:0000259" key="2">
    <source>
        <dbReference type="Pfam" id="PF01182"/>
    </source>
</evidence>
<evidence type="ECO:0000256" key="1">
    <source>
        <dbReference type="ARBA" id="ARBA00022801"/>
    </source>
</evidence>
<dbReference type="InterPro" id="IPR006148">
    <property type="entry name" value="Glc/Gal-6P_isomerase"/>
</dbReference>
<accession>D1AG80</accession>
<dbReference type="InterPro" id="IPR004547">
    <property type="entry name" value="Glucosamine6P_isomerase"/>
</dbReference>
<reference evidence="4" key="1">
    <citation type="submission" date="2009-09" db="EMBL/GenBank/DDBJ databases">
        <title>The complete chromosome of Sebaldella termitidis ATCC 33386.</title>
        <authorList>
            <consortium name="US DOE Joint Genome Institute (JGI-PGF)"/>
            <person name="Lucas S."/>
            <person name="Copeland A."/>
            <person name="Lapidus A."/>
            <person name="Glavina del Rio T."/>
            <person name="Dalin E."/>
            <person name="Tice H."/>
            <person name="Bruce D."/>
            <person name="Goodwin L."/>
            <person name="Pitluck S."/>
            <person name="Kyrpides N."/>
            <person name="Mavromatis K."/>
            <person name="Ivanova N."/>
            <person name="Mikhailova N."/>
            <person name="Sims D."/>
            <person name="Meincke L."/>
            <person name="Brettin T."/>
            <person name="Detter J.C."/>
            <person name="Han C."/>
            <person name="Larimer F."/>
            <person name="Land M."/>
            <person name="Hauser L."/>
            <person name="Markowitz V."/>
            <person name="Cheng J.F."/>
            <person name="Hugenholtz P."/>
            <person name="Woyke T."/>
            <person name="Wu D."/>
            <person name="Eisen J.A."/>
        </authorList>
    </citation>
    <scope>NUCLEOTIDE SEQUENCE [LARGE SCALE GENOMIC DNA]</scope>
    <source>
        <strain evidence="4">ATCC 33386 / NCTC 11300</strain>
    </source>
</reference>
<dbReference type="HOGENOM" id="CLU_049611_1_1_0"/>
<dbReference type="GO" id="GO:0005975">
    <property type="term" value="P:carbohydrate metabolic process"/>
    <property type="evidence" value="ECO:0007669"/>
    <property type="project" value="InterPro"/>
</dbReference>
<dbReference type="Gene3D" id="3.40.50.1360">
    <property type="match status" value="1"/>
</dbReference>
<dbReference type="EC" id="3.5.99.6" evidence="3"/>
<dbReference type="AlphaFoldDB" id="D1AG80"/>
<sequence>MELITKKDYDELSKAVGDFVIDYVGKKPDSLICFAGGDTPLGLLKYLVEAVNENKVDLSKCRFVGLDEWVGLGRDVKGSCQEMLYNNFYDLIPVPKEQVCFFDGLAKDLNEECRRVDSFISDNGNLDLIVLGIGMNGHIGFNEPNVPADTYCHIVDLDPITKEVSVKYFDTALDVKQGLSLGMKTILEADTIILMADSERKADIVYKTVHSEKTPEIPSTMVKDAQKVYFFIDEAAGKLL</sequence>
<protein>
    <submittedName>
        <fullName evidence="3">Glucosamine-6-phosphate deaminase</fullName>
        <ecNumber evidence="3">3.5.99.6</ecNumber>
    </submittedName>
</protein>
<dbReference type="STRING" id="526218.Sterm_3872"/>
<dbReference type="InterPro" id="IPR018321">
    <property type="entry name" value="Glucosamine6P_isomerase_CS"/>
</dbReference>
<dbReference type="EMBL" id="CP001739">
    <property type="protein sequence ID" value="ACZ10706.1"/>
    <property type="molecule type" value="Genomic_DNA"/>
</dbReference>
<organism evidence="3 4">
    <name type="scientific">Sebaldella termitidis (strain ATCC 33386 / NCTC 11300)</name>
    <dbReference type="NCBI Taxonomy" id="526218"/>
    <lineage>
        <taxon>Bacteria</taxon>
        <taxon>Fusobacteriati</taxon>
        <taxon>Fusobacteriota</taxon>
        <taxon>Fusobacteriia</taxon>
        <taxon>Fusobacteriales</taxon>
        <taxon>Leptotrichiaceae</taxon>
        <taxon>Sebaldella</taxon>
    </lineage>
</organism>
<reference evidence="3 4" key="2">
    <citation type="journal article" date="2010" name="Stand. Genomic Sci.">
        <title>Complete genome sequence of Sebaldella termitidis type strain (NCTC 11300).</title>
        <authorList>
            <person name="Harmon-Smith M."/>
            <person name="Celia L."/>
            <person name="Chertkov O."/>
            <person name="Lapidus A."/>
            <person name="Copeland A."/>
            <person name="Glavina Del Rio T."/>
            <person name="Nolan M."/>
            <person name="Lucas S."/>
            <person name="Tice H."/>
            <person name="Cheng J.F."/>
            <person name="Han C."/>
            <person name="Detter J.C."/>
            <person name="Bruce D."/>
            <person name="Goodwin L."/>
            <person name="Pitluck S."/>
            <person name="Pati A."/>
            <person name="Liolios K."/>
            <person name="Ivanova N."/>
            <person name="Mavromatis K."/>
            <person name="Mikhailova N."/>
            <person name="Chen A."/>
            <person name="Palaniappan K."/>
            <person name="Land M."/>
            <person name="Hauser L."/>
            <person name="Chang Y.J."/>
            <person name="Jeffries C.D."/>
            <person name="Brettin T."/>
            <person name="Goker M."/>
            <person name="Beck B."/>
            <person name="Bristow J."/>
            <person name="Eisen J.A."/>
            <person name="Markowitz V."/>
            <person name="Hugenholtz P."/>
            <person name="Kyrpides N.C."/>
            <person name="Klenk H.P."/>
            <person name="Chen F."/>
        </authorList>
    </citation>
    <scope>NUCLEOTIDE SEQUENCE [LARGE SCALE GENOMIC DNA]</scope>
    <source>
        <strain evidence="4">ATCC 33386 / NCTC 11300</strain>
    </source>
</reference>
<evidence type="ECO:0000313" key="3">
    <source>
        <dbReference type="EMBL" id="ACZ10706.1"/>
    </source>
</evidence>
<dbReference type="eggNOG" id="COG0363">
    <property type="taxonomic scope" value="Bacteria"/>
</dbReference>
<keyword evidence="1 3" id="KW-0378">Hydrolase</keyword>
<dbReference type="InterPro" id="IPR037171">
    <property type="entry name" value="NagB/RpiA_transferase-like"/>
</dbReference>
<dbReference type="PANTHER" id="PTHR11280:SF5">
    <property type="entry name" value="GLUCOSAMINE-6-PHOSPHATE ISOMERASE"/>
    <property type="match status" value="1"/>
</dbReference>
<feature type="domain" description="Glucosamine/galactosamine-6-phosphate isomerase" evidence="2">
    <location>
        <begin position="26"/>
        <end position="227"/>
    </location>
</feature>
<keyword evidence="4" id="KW-1185">Reference proteome</keyword>
<dbReference type="GO" id="GO:0019262">
    <property type="term" value="P:N-acetylneuraminate catabolic process"/>
    <property type="evidence" value="ECO:0007669"/>
    <property type="project" value="TreeGrafter"/>
</dbReference>
<name>D1AG80_SEBTE</name>
<dbReference type="PROSITE" id="PS01161">
    <property type="entry name" value="GLC_GALNAC_ISOMERASE"/>
    <property type="match status" value="1"/>
</dbReference>